<dbReference type="InterPro" id="IPR000182">
    <property type="entry name" value="GNAT_dom"/>
</dbReference>
<feature type="domain" description="N-acetyltransferase" evidence="1">
    <location>
        <begin position="7"/>
        <end position="174"/>
    </location>
</feature>
<dbReference type="RefSeq" id="WP_017398339.1">
    <property type="nucleotide sequence ID" value="NZ_BKRJ01000015.1"/>
</dbReference>
<organism evidence="2 3">
    <name type="scientific">Acinetobacter nosocomialis</name>
    <dbReference type="NCBI Taxonomy" id="106654"/>
    <lineage>
        <taxon>Bacteria</taxon>
        <taxon>Pseudomonadati</taxon>
        <taxon>Pseudomonadota</taxon>
        <taxon>Gammaproteobacteria</taxon>
        <taxon>Moraxellales</taxon>
        <taxon>Moraxellaceae</taxon>
        <taxon>Acinetobacter</taxon>
        <taxon>Acinetobacter calcoaceticus/baumannii complex</taxon>
    </lineage>
</organism>
<name>A0A2L1VFZ4_ACINO</name>
<sequence>MIETKRLILRQWKETDATPFIEMGLDKDVMRFFPKLLSATESINLIQRASALIDEKGWGFWALELKENHEFIGFIGLHDQPEQFDFSPCIEIGWRLATKHWKKGYATEGAKAALDYAFNVLNKDKVVSFTATVNKPSQAVMERLGMCKVKHFNHPKLPDGHALQEHVLYEINNPNFEL</sequence>
<evidence type="ECO:0000259" key="1">
    <source>
        <dbReference type="PROSITE" id="PS51186"/>
    </source>
</evidence>
<proteinExistence type="predicted"/>
<dbReference type="GO" id="GO:0016747">
    <property type="term" value="F:acyltransferase activity, transferring groups other than amino-acyl groups"/>
    <property type="evidence" value="ECO:0007669"/>
    <property type="project" value="InterPro"/>
</dbReference>
<dbReference type="EMBL" id="CP014019">
    <property type="protein sequence ID" value="AVF44047.1"/>
    <property type="molecule type" value="Genomic_DNA"/>
</dbReference>
<reference evidence="3" key="1">
    <citation type="submission" date="2017-12" db="EMBL/GenBank/DDBJ databases">
        <title>FDA dAtabase for Regulatory Grade micrObial Sequences (FDA-ARGOS): Supporting development and validation of Infectious Disease Dx tests.</title>
        <authorList>
            <person name="Hoffmann M."/>
            <person name="Allard M."/>
            <person name="Evans P."/>
            <person name="Brown E."/>
            <person name="Tallon L."/>
            <person name="Sadzewicz L."/>
            <person name="Sengamalay N."/>
            <person name="Ott S."/>
            <person name="Godinez A."/>
            <person name="Nagaraj S."/>
            <person name="Vavikolanu K."/>
            <person name="Aluvathingal J."/>
            <person name="Nadendla S."/>
            <person name="Sichtig H."/>
        </authorList>
    </citation>
    <scope>NUCLEOTIDE SEQUENCE [LARGE SCALE GENOMIC DNA]</scope>
    <source>
        <strain evidence="3">FDAARGOS_129</strain>
    </source>
</reference>
<gene>
    <name evidence="2" type="ORF">AL533_06455</name>
</gene>
<dbReference type="PANTHER" id="PTHR43792">
    <property type="entry name" value="GNAT FAMILY, PUTATIVE (AFU_ORTHOLOGUE AFUA_3G00765)-RELATED-RELATED"/>
    <property type="match status" value="1"/>
</dbReference>
<dbReference type="Proteomes" id="UP000237921">
    <property type="component" value="Chromosome"/>
</dbReference>
<dbReference type="Gene3D" id="3.40.630.30">
    <property type="match status" value="1"/>
</dbReference>
<protein>
    <submittedName>
        <fullName evidence="2">N-acetyltransferase</fullName>
    </submittedName>
</protein>
<dbReference type="PANTHER" id="PTHR43792:SF1">
    <property type="entry name" value="N-ACETYLTRANSFERASE DOMAIN-CONTAINING PROTEIN"/>
    <property type="match status" value="1"/>
</dbReference>
<dbReference type="PROSITE" id="PS51186">
    <property type="entry name" value="GNAT"/>
    <property type="match status" value="1"/>
</dbReference>
<dbReference type="AlphaFoldDB" id="A0A2L1VFZ4"/>
<accession>A0A2L1VFZ4</accession>
<dbReference type="InterPro" id="IPR016181">
    <property type="entry name" value="Acyl_CoA_acyltransferase"/>
</dbReference>
<dbReference type="SUPFAM" id="SSF55729">
    <property type="entry name" value="Acyl-CoA N-acyltransferases (Nat)"/>
    <property type="match status" value="1"/>
</dbReference>
<evidence type="ECO:0000313" key="2">
    <source>
        <dbReference type="EMBL" id="AVF44047.1"/>
    </source>
</evidence>
<dbReference type="InterPro" id="IPR051531">
    <property type="entry name" value="N-acetyltransferase"/>
</dbReference>
<keyword evidence="2" id="KW-0808">Transferase</keyword>
<dbReference type="Pfam" id="PF13302">
    <property type="entry name" value="Acetyltransf_3"/>
    <property type="match status" value="1"/>
</dbReference>
<evidence type="ECO:0000313" key="3">
    <source>
        <dbReference type="Proteomes" id="UP000237921"/>
    </source>
</evidence>